<feature type="transmembrane region" description="Helical" evidence="18">
    <location>
        <begin position="58"/>
        <end position="79"/>
    </location>
</feature>
<evidence type="ECO:0000256" key="2">
    <source>
        <dbReference type="ARBA" id="ARBA00004448"/>
    </source>
</evidence>
<keyword evidence="13 18" id="KW-0520">NAD</keyword>
<name>A0A0S2A3B8_RHYFE</name>
<feature type="transmembrane region" description="Helical" evidence="18">
    <location>
        <begin position="266"/>
        <end position="289"/>
    </location>
</feature>
<keyword evidence="10 18" id="KW-1278">Translocase</keyword>
<feature type="transmembrane region" description="Helical" evidence="18">
    <location>
        <begin position="7"/>
        <end position="28"/>
    </location>
</feature>
<keyword evidence="14 18" id="KW-0830">Ubiquinone</keyword>
<feature type="domain" description="NADH:quinone oxidoreductase/Mrp antiporter transmembrane" evidence="19">
    <location>
        <begin position="25"/>
        <end position="282"/>
    </location>
</feature>
<sequence>MINLYKIMFFNLTLLGTFITISSISWYTMWLGLEINLLAVIPLLIKENNYSKEAAMKYFLAQAFASSLIIFAVVTSDSFFELNLSSLKNQIILNSALLMKMGAAPFHFWFPEVVSGLSWPSIFLLSTWQKIAPMIMISFLTNSPILMTFAIISSSVISGVQGLNQTSTRKIMAYSSINHTGWLISTFLSSLDIWIIYMLIYSFILLSTVYFFNKFNIFWMQQLNFIYSDKKNTKLIIFLNFLSLGGLPPFMGFFPKWLAIMMMLKSNFFFTCIILIISTLLTLFFYVRLTFFSMTNKTMENILIIIKHMSYPAILLNLFLLLSLVMYMIFYSIF</sequence>
<evidence type="ECO:0000256" key="9">
    <source>
        <dbReference type="ARBA" id="ARBA00022792"/>
    </source>
</evidence>
<keyword evidence="15 18" id="KW-0496">Mitochondrion</keyword>
<evidence type="ECO:0000256" key="6">
    <source>
        <dbReference type="ARBA" id="ARBA00022448"/>
    </source>
</evidence>
<gene>
    <name evidence="20" type="primary">ND2</name>
</gene>
<keyword evidence="6" id="KW-0813">Transport</keyword>
<organism evidence="20">
    <name type="scientific">Rhynchophorus ferrugineus</name>
    <name type="common">Red palm weevil</name>
    <name type="synonym">Curculio ferrugineus</name>
    <dbReference type="NCBI Taxonomy" id="354439"/>
    <lineage>
        <taxon>Eukaryota</taxon>
        <taxon>Metazoa</taxon>
        <taxon>Ecdysozoa</taxon>
        <taxon>Arthropoda</taxon>
        <taxon>Hexapoda</taxon>
        <taxon>Insecta</taxon>
        <taxon>Pterygota</taxon>
        <taxon>Neoptera</taxon>
        <taxon>Endopterygota</taxon>
        <taxon>Coleoptera</taxon>
        <taxon>Polyphaga</taxon>
        <taxon>Cucujiformia</taxon>
        <taxon>Curculionidae</taxon>
        <taxon>Dryophthorinae</taxon>
        <taxon>Rhynchophorus</taxon>
    </lineage>
</organism>
<feature type="transmembrane region" description="Helical" evidence="18">
    <location>
        <begin position="131"/>
        <end position="159"/>
    </location>
</feature>
<evidence type="ECO:0000256" key="8">
    <source>
        <dbReference type="ARBA" id="ARBA00022692"/>
    </source>
</evidence>
<evidence type="ECO:0000256" key="1">
    <source>
        <dbReference type="ARBA" id="ARBA00003257"/>
    </source>
</evidence>
<dbReference type="InterPro" id="IPR050175">
    <property type="entry name" value="Complex_I_Subunit_2"/>
</dbReference>
<feature type="transmembrane region" description="Helical" evidence="18">
    <location>
        <begin position="233"/>
        <end position="254"/>
    </location>
</feature>
<evidence type="ECO:0000256" key="17">
    <source>
        <dbReference type="ARBA" id="ARBA00049551"/>
    </source>
</evidence>
<evidence type="ECO:0000256" key="4">
    <source>
        <dbReference type="ARBA" id="ARBA00012944"/>
    </source>
</evidence>
<keyword evidence="11 18" id="KW-0249">Electron transport</keyword>
<keyword evidence="12 18" id="KW-1133">Transmembrane helix</keyword>
<accession>A0A0S2A3B8</accession>
<dbReference type="EMBL" id="KT428893">
    <property type="protein sequence ID" value="ALN11752.1"/>
    <property type="molecule type" value="Genomic_DNA"/>
</dbReference>
<evidence type="ECO:0000256" key="7">
    <source>
        <dbReference type="ARBA" id="ARBA00022660"/>
    </source>
</evidence>
<dbReference type="InterPro" id="IPR001750">
    <property type="entry name" value="ND/Mrp_TM"/>
</dbReference>
<evidence type="ECO:0000256" key="14">
    <source>
        <dbReference type="ARBA" id="ARBA00023075"/>
    </source>
</evidence>
<evidence type="ECO:0000256" key="3">
    <source>
        <dbReference type="ARBA" id="ARBA00007012"/>
    </source>
</evidence>
<dbReference type="PANTHER" id="PTHR46552:SF1">
    <property type="entry name" value="NADH-UBIQUINONE OXIDOREDUCTASE CHAIN 2"/>
    <property type="match status" value="1"/>
</dbReference>
<comment type="similarity">
    <text evidence="3 18">Belongs to the complex I subunit 2 family.</text>
</comment>
<dbReference type="EC" id="7.1.1.2" evidence="4 18"/>
<evidence type="ECO:0000256" key="18">
    <source>
        <dbReference type="RuleBase" id="RU003403"/>
    </source>
</evidence>
<reference evidence="20" key="1">
    <citation type="submission" date="2015-08" db="EMBL/GenBank/DDBJ databases">
        <title>Complete Mitochondrial Genome of Rhynchophorus ferrugineus.</title>
        <authorList>
            <person name="Bi G."/>
            <person name="Du Q."/>
            <person name="Liu G."/>
            <person name="Zhen Z."/>
            <person name="Zhao E."/>
            <person name="Yang J."/>
        </authorList>
    </citation>
    <scope>NUCLEOTIDE SEQUENCE</scope>
</reference>
<dbReference type="GO" id="GO:0005743">
    <property type="term" value="C:mitochondrial inner membrane"/>
    <property type="evidence" value="ECO:0007669"/>
    <property type="project" value="UniProtKB-SubCell"/>
</dbReference>
<evidence type="ECO:0000313" key="20">
    <source>
        <dbReference type="EMBL" id="ALN11752.1"/>
    </source>
</evidence>
<comment type="subcellular location">
    <subcellularLocation>
        <location evidence="2 18">Mitochondrion inner membrane</location>
        <topology evidence="2 18">Multi-pass membrane protein</topology>
    </subcellularLocation>
</comment>
<evidence type="ECO:0000256" key="5">
    <source>
        <dbReference type="ARBA" id="ARBA00021008"/>
    </source>
</evidence>
<feature type="transmembrane region" description="Helical" evidence="18">
    <location>
        <begin position="310"/>
        <end position="333"/>
    </location>
</feature>
<dbReference type="GO" id="GO:0006120">
    <property type="term" value="P:mitochondrial electron transport, NADH to ubiquinone"/>
    <property type="evidence" value="ECO:0007669"/>
    <property type="project" value="InterPro"/>
</dbReference>
<evidence type="ECO:0000256" key="16">
    <source>
        <dbReference type="ARBA" id="ARBA00023136"/>
    </source>
</evidence>
<evidence type="ECO:0000256" key="10">
    <source>
        <dbReference type="ARBA" id="ARBA00022967"/>
    </source>
</evidence>
<geneLocation type="mitochondrion" evidence="20"/>
<feature type="transmembrane region" description="Helical" evidence="18">
    <location>
        <begin position="194"/>
        <end position="212"/>
    </location>
</feature>
<comment type="catalytic activity">
    <reaction evidence="17 18">
        <text>a ubiquinone + NADH + 5 H(+)(in) = a ubiquinol + NAD(+) + 4 H(+)(out)</text>
        <dbReference type="Rhea" id="RHEA:29091"/>
        <dbReference type="Rhea" id="RHEA-COMP:9565"/>
        <dbReference type="Rhea" id="RHEA-COMP:9566"/>
        <dbReference type="ChEBI" id="CHEBI:15378"/>
        <dbReference type="ChEBI" id="CHEBI:16389"/>
        <dbReference type="ChEBI" id="CHEBI:17976"/>
        <dbReference type="ChEBI" id="CHEBI:57540"/>
        <dbReference type="ChEBI" id="CHEBI:57945"/>
        <dbReference type="EC" id="7.1.1.2"/>
    </reaction>
</comment>
<comment type="function">
    <text evidence="1">Core subunit of the mitochondrial membrane respiratory chain NADH dehydrogenase (Complex I) that is believed to belong to the minimal assembly required for catalysis. Complex I functions in the transfer of electrons from NADH to the respiratory chain. The immediate electron acceptor for the enzyme is believed to be ubiquinone.</text>
</comment>
<dbReference type="AlphaFoldDB" id="A0A0S2A3B8"/>
<dbReference type="PANTHER" id="PTHR46552">
    <property type="entry name" value="NADH-UBIQUINONE OXIDOREDUCTASE CHAIN 2"/>
    <property type="match status" value="1"/>
</dbReference>
<evidence type="ECO:0000256" key="13">
    <source>
        <dbReference type="ARBA" id="ARBA00023027"/>
    </source>
</evidence>
<protein>
    <recommendedName>
        <fullName evidence="5 18">NADH-ubiquinone oxidoreductase chain 2</fullName>
        <ecNumber evidence="4 18">7.1.1.2</ecNumber>
    </recommendedName>
</protein>
<dbReference type="Pfam" id="PF00361">
    <property type="entry name" value="Proton_antipo_M"/>
    <property type="match status" value="1"/>
</dbReference>
<dbReference type="PRINTS" id="PR01436">
    <property type="entry name" value="NADHDHGNASE2"/>
</dbReference>
<dbReference type="GO" id="GO:0008137">
    <property type="term" value="F:NADH dehydrogenase (ubiquinone) activity"/>
    <property type="evidence" value="ECO:0007669"/>
    <property type="project" value="UniProtKB-EC"/>
</dbReference>
<evidence type="ECO:0000256" key="15">
    <source>
        <dbReference type="ARBA" id="ARBA00023128"/>
    </source>
</evidence>
<proteinExistence type="inferred from homology"/>
<keyword evidence="7 18" id="KW-0679">Respiratory chain</keyword>
<evidence type="ECO:0000256" key="12">
    <source>
        <dbReference type="ARBA" id="ARBA00022989"/>
    </source>
</evidence>
<evidence type="ECO:0000256" key="11">
    <source>
        <dbReference type="ARBA" id="ARBA00022982"/>
    </source>
</evidence>
<keyword evidence="9 18" id="KW-0999">Mitochondrion inner membrane</keyword>
<keyword evidence="8 18" id="KW-0812">Transmembrane</keyword>
<dbReference type="InterPro" id="IPR003917">
    <property type="entry name" value="NADH_UbQ_OxRdtase_chain2"/>
</dbReference>
<evidence type="ECO:0000259" key="19">
    <source>
        <dbReference type="Pfam" id="PF00361"/>
    </source>
</evidence>
<keyword evidence="16 18" id="KW-0472">Membrane</keyword>
<comment type="function">
    <text evidence="18">Core subunit of the mitochondrial membrane respiratory chain NADH dehydrogenase (Complex I) which catalyzes electron transfer from NADH through the respiratory chain, using ubiquinone as an electron acceptor. Essential for the catalytic activity and assembly of complex I.</text>
</comment>